<dbReference type="GeneID" id="9045898"/>
<dbReference type="Pfam" id="PF01490">
    <property type="entry name" value="Aa_trans"/>
    <property type="match status" value="1"/>
</dbReference>
<feature type="transmembrane region" description="Helical" evidence="5">
    <location>
        <begin position="90"/>
        <end position="109"/>
    </location>
</feature>
<dbReference type="RefSeq" id="XP_002782914.1">
    <property type="nucleotide sequence ID" value="XM_002782868.1"/>
</dbReference>
<keyword evidence="8" id="KW-1185">Reference proteome</keyword>
<evidence type="ECO:0000259" key="6">
    <source>
        <dbReference type="Pfam" id="PF01490"/>
    </source>
</evidence>
<dbReference type="EMBL" id="GG673924">
    <property type="protein sequence ID" value="EER14710.1"/>
    <property type="molecule type" value="Genomic_DNA"/>
</dbReference>
<feature type="transmembrane region" description="Helical" evidence="5">
    <location>
        <begin position="115"/>
        <end position="135"/>
    </location>
</feature>
<dbReference type="InterPro" id="IPR013057">
    <property type="entry name" value="AA_transpt_TM"/>
</dbReference>
<evidence type="ECO:0000313" key="7">
    <source>
        <dbReference type="EMBL" id="EER14710.1"/>
    </source>
</evidence>
<dbReference type="GO" id="GO:0016020">
    <property type="term" value="C:membrane"/>
    <property type="evidence" value="ECO:0007669"/>
    <property type="project" value="UniProtKB-SubCell"/>
</dbReference>
<keyword evidence="2 5" id="KW-0812">Transmembrane</keyword>
<accession>C5KLD3</accession>
<dbReference type="PANTHER" id="PTHR22950:SF702">
    <property type="entry name" value="AMINO ACID TRANSPORTER PROTEIN"/>
    <property type="match status" value="1"/>
</dbReference>
<dbReference type="InParanoid" id="C5KLD3"/>
<keyword evidence="4 5" id="KW-0472">Membrane</keyword>
<feature type="non-terminal residue" evidence="7">
    <location>
        <position position="1"/>
    </location>
</feature>
<dbReference type="AlphaFoldDB" id="C5KLD3"/>
<organism evidence="8">
    <name type="scientific">Perkinsus marinus (strain ATCC 50983 / TXsc)</name>
    <dbReference type="NCBI Taxonomy" id="423536"/>
    <lineage>
        <taxon>Eukaryota</taxon>
        <taxon>Sar</taxon>
        <taxon>Alveolata</taxon>
        <taxon>Perkinsozoa</taxon>
        <taxon>Perkinsea</taxon>
        <taxon>Perkinsida</taxon>
        <taxon>Perkinsidae</taxon>
        <taxon>Perkinsus</taxon>
    </lineage>
</organism>
<sequence length="186" mass="20060">GAVKVEPVLDNPGDWMWWSPVEGTEGGNRGFVDRVEEQLEHGYIPEVRMVVDDDDDTQLNVTAQSEISTTAIAPRQRKQFMQAGGIRSSVFNLTTATLGAGALSLPYAFRNSGYLVASLCLLVCGSLSVTTIGYIQVGLQGLPQSSGGLCISQDCMDVSRCQTFEKLAFSCSSNPARGRRQDTMSV</sequence>
<evidence type="ECO:0000256" key="5">
    <source>
        <dbReference type="SAM" id="Phobius"/>
    </source>
</evidence>
<evidence type="ECO:0000313" key="8">
    <source>
        <dbReference type="Proteomes" id="UP000007800"/>
    </source>
</evidence>
<evidence type="ECO:0000256" key="1">
    <source>
        <dbReference type="ARBA" id="ARBA00004141"/>
    </source>
</evidence>
<reference evidence="7 8" key="1">
    <citation type="submission" date="2008-07" db="EMBL/GenBank/DDBJ databases">
        <authorList>
            <person name="El-Sayed N."/>
            <person name="Caler E."/>
            <person name="Inman J."/>
            <person name="Amedeo P."/>
            <person name="Hass B."/>
            <person name="Wortman J."/>
        </authorList>
    </citation>
    <scope>NUCLEOTIDE SEQUENCE [LARGE SCALE GENOMIC DNA]</scope>
    <source>
        <strain evidence="8">ATCC 50983 / TXsc</strain>
    </source>
</reference>
<dbReference type="PANTHER" id="PTHR22950">
    <property type="entry name" value="AMINO ACID TRANSPORTER"/>
    <property type="match status" value="1"/>
</dbReference>
<protein>
    <recommendedName>
        <fullName evidence="6">Amino acid transporter transmembrane domain-containing protein</fullName>
    </recommendedName>
</protein>
<dbReference type="GO" id="GO:0015179">
    <property type="term" value="F:L-amino acid transmembrane transporter activity"/>
    <property type="evidence" value="ECO:0007669"/>
    <property type="project" value="TreeGrafter"/>
</dbReference>
<name>C5KLD3_PERM5</name>
<feature type="domain" description="Amino acid transporter transmembrane" evidence="6">
    <location>
        <begin position="85"/>
        <end position="132"/>
    </location>
</feature>
<proteinExistence type="predicted"/>
<comment type="subcellular location">
    <subcellularLocation>
        <location evidence="1">Membrane</location>
        <topology evidence="1">Multi-pass membrane protein</topology>
    </subcellularLocation>
</comment>
<keyword evidence="3 5" id="KW-1133">Transmembrane helix</keyword>
<evidence type="ECO:0000256" key="2">
    <source>
        <dbReference type="ARBA" id="ARBA00022692"/>
    </source>
</evidence>
<dbReference type="Proteomes" id="UP000007800">
    <property type="component" value="Unassembled WGS sequence"/>
</dbReference>
<gene>
    <name evidence="7" type="ORF">Pmar_PMAR008680</name>
</gene>
<evidence type="ECO:0000256" key="4">
    <source>
        <dbReference type="ARBA" id="ARBA00023136"/>
    </source>
</evidence>
<evidence type="ECO:0000256" key="3">
    <source>
        <dbReference type="ARBA" id="ARBA00022989"/>
    </source>
</evidence>